<feature type="compositionally biased region" description="Low complexity" evidence="1">
    <location>
        <begin position="56"/>
        <end position="67"/>
    </location>
</feature>
<feature type="chain" id="PRO_5043919251" evidence="2">
    <location>
        <begin position="20"/>
        <end position="170"/>
    </location>
</feature>
<feature type="region of interest" description="Disordered" evidence="1">
    <location>
        <begin position="127"/>
        <end position="170"/>
    </location>
</feature>
<dbReference type="EMBL" id="CP159289">
    <property type="protein sequence ID" value="XCH24663.1"/>
    <property type="molecule type" value="Genomic_DNA"/>
</dbReference>
<feature type="compositionally biased region" description="Polar residues" evidence="1">
    <location>
        <begin position="34"/>
        <end position="44"/>
    </location>
</feature>
<sequence length="170" mass="18457">MRKLLITTVISLACSVTYAQSTSSSTDKSKTSKATGQGVQTPTPRNEKQKADQAKDQQAQTSQAQGANSNKQNPTDQVAQQSSENDGSTRPGGATHENANYVGRYSDREDNKSMLFSKEAIAIRRKNLTEPDTVMKKGSGASENNMRNHTGTTGNYRNLATQTSRIPSRE</sequence>
<gene>
    <name evidence="3" type="ORF">ABV298_30965</name>
</gene>
<evidence type="ECO:0000256" key="1">
    <source>
        <dbReference type="SAM" id="MobiDB-lite"/>
    </source>
</evidence>
<protein>
    <submittedName>
        <fullName evidence="3">Uncharacterized protein</fullName>
    </submittedName>
</protein>
<feature type="compositionally biased region" description="Polar residues" evidence="1">
    <location>
        <begin position="68"/>
        <end position="88"/>
    </location>
</feature>
<feature type="signal peptide" evidence="2">
    <location>
        <begin position="1"/>
        <end position="19"/>
    </location>
</feature>
<accession>A0AAU8FLC3</accession>
<evidence type="ECO:0000313" key="3">
    <source>
        <dbReference type="EMBL" id="XCH24663.1"/>
    </source>
</evidence>
<dbReference type="RefSeq" id="WP_353719978.1">
    <property type="nucleotide sequence ID" value="NZ_CP159289.1"/>
</dbReference>
<dbReference type="AlphaFoldDB" id="A0AAU8FLC3"/>
<feature type="region of interest" description="Disordered" evidence="1">
    <location>
        <begin position="18"/>
        <end position="106"/>
    </location>
</feature>
<reference evidence="3" key="1">
    <citation type="submission" date="2024-06" db="EMBL/GenBank/DDBJ databases">
        <title>Sequencing and assembly of the genome of Dyadobacter sp. strain 676, a symbiont of Cyamopsis tetragonoloba.</title>
        <authorList>
            <person name="Guro P."/>
            <person name="Sazanova A."/>
            <person name="Kuznetsova I."/>
            <person name="Belimov A."/>
            <person name="Safronova V."/>
        </authorList>
    </citation>
    <scope>NUCLEOTIDE SEQUENCE</scope>
    <source>
        <strain evidence="3">676</strain>
    </source>
</reference>
<feature type="compositionally biased region" description="Polar residues" evidence="1">
    <location>
        <begin position="141"/>
        <end position="170"/>
    </location>
</feature>
<evidence type="ECO:0000256" key="2">
    <source>
        <dbReference type="SAM" id="SignalP"/>
    </source>
</evidence>
<name>A0AAU8FLC3_9BACT</name>
<feature type="compositionally biased region" description="Basic and acidic residues" evidence="1">
    <location>
        <begin position="45"/>
        <end position="55"/>
    </location>
</feature>
<organism evidence="3">
    <name type="scientific">Dyadobacter sp. 676</name>
    <dbReference type="NCBI Taxonomy" id="3088362"/>
    <lineage>
        <taxon>Bacteria</taxon>
        <taxon>Pseudomonadati</taxon>
        <taxon>Bacteroidota</taxon>
        <taxon>Cytophagia</taxon>
        <taxon>Cytophagales</taxon>
        <taxon>Spirosomataceae</taxon>
        <taxon>Dyadobacter</taxon>
    </lineage>
</organism>
<proteinExistence type="predicted"/>
<keyword evidence="2" id="KW-0732">Signal</keyword>